<feature type="domain" description="Dienelactone hydrolase" evidence="2">
    <location>
        <begin position="156"/>
        <end position="387"/>
    </location>
</feature>
<reference evidence="3 4" key="1">
    <citation type="journal article" date="2016" name="Mol. Biol. Evol.">
        <title>Comparative Genomics of Early-Diverging Mushroom-Forming Fungi Provides Insights into the Origins of Lignocellulose Decay Capabilities.</title>
        <authorList>
            <person name="Nagy L.G."/>
            <person name="Riley R."/>
            <person name="Tritt A."/>
            <person name="Adam C."/>
            <person name="Daum C."/>
            <person name="Floudas D."/>
            <person name="Sun H."/>
            <person name="Yadav J.S."/>
            <person name="Pangilinan J."/>
            <person name="Larsson K.H."/>
            <person name="Matsuura K."/>
            <person name="Barry K."/>
            <person name="Labutti K."/>
            <person name="Kuo R."/>
            <person name="Ohm R.A."/>
            <person name="Bhattacharya S.S."/>
            <person name="Shirouzu T."/>
            <person name="Yoshinaga Y."/>
            <person name="Martin F.M."/>
            <person name="Grigoriev I.V."/>
            <person name="Hibbett D.S."/>
        </authorList>
    </citation>
    <scope>NUCLEOTIDE SEQUENCE [LARGE SCALE GENOMIC DNA]</scope>
    <source>
        <strain evidence="3 4">HHB10207 ss-3</strain>
    </source>
</reference>
<evidence type="ECO:0000313" key="3">
    <source>
        <dbReference type="EMBL" id="KZT38026.1"/>
    </source>
</evidence>
<keyword evidence="4" id="KW-1185">Reference proteome</keyword>
<evidence type="ECO:0000259" key="2">
    <source>
        <dbReference type="Pfam" id="PF01738"/>
    </source>
</evidence>
<protein>
    <recommendedName>
        <fullName evidence="2">Dienelactone hydrolase domain-containing protein</fullName>
    </recommendedName>
</protein>
<dbReference type="AlphaFoldDB" id="A0A166D0R1"/>
<sequence>MRCLYSTIRATPPLESSHAAHAHSSTIFSRPLSGKTRQCEAESKSDAIKSQQQGKRAQDHEKALTVATTRLLHLTPYHTTRAGGSTVTSSPRTIIPFSTSNSMSNSNLILAHPPSKCCTKAFKHTGIPTGKKIHIGGMDAYIAYPPEYVGGGSERARRVIFAFPDGFGTFFVNTTLLLDYFASHGFLVISPDYFRGESLLDHWEEGIGIFEKDGFDVEKWVEPHRVFAKSAVPGWIDAVKAELGSPETLYGCVGYCFGAPFVMDLLKTGGVSAGAFAHPAYLTKDDFRNIKGALFLGRSPSKTSLTRMASPAQQVPSSSPAPGTLSSLPQTNPCLNFRIESDVTFPTSSRHTAEDILASIHATYHVQLFSGVQHGFATKGNPDDPYECWVREESARGIVGWWSRFMKRRL</sequence>
<dbReference type="Pfam" id="PF01738">
    <property type="entry name" value="DLH"/>
    <property type="match status" value="1"/>
</dbReference>
<dbReference type="STRING" id="1314776.A0A166D0R1"/>
<feature type="compositionally biased region" description="Low complexity" evidence="1">
    <location>
        <begin position="16"/>
        <end position="25"/>
    </location>
</feature>
<feature type="compositionally biased region" description="Low complexity" evidence="1">
    <location>
        <begin position="309"/>
        <end position="322"/>
    </location>
</feature>
<feature type="region of interest" description="Disordered" evidence="1">
    <location>
        <begin position="15"/>
        <end position="59"/>
    </location>
</feature>
<feature type="region of interest" description="Disordered" evidence="1">
    <location>
        <begin position="306"/>
        <end position="325"/>
    </location>
</feature>
<accession>A0A166D0R1</accession>
<evidence type="ECO:0000313" key="4">
    <source>
        <dbReference type="Proteomes" id="UP000076798"/>
    </source>
</evidence>
<dbReference type="PANTHER" id="PTHR17630">
    <property type="entry name" value="DIENELACTONE HYDROLASE"/>
    <property type="match status" value="1"/>
</dbReference>
<dbReference type="InterPro" id="IPR029058">
    <property type="entry name" value="AB_hydrolase_fold"/>
</dbReference>
<dbReference type="InterPro" id="IPR002925">
    <property type="entry name" value="Dienelactn_hydro"/>
</dbReference>
<evidence type="ECO:0000256" key="1">
    <source>
        <dbReference type="SAM" id="MobiDB-lite"/>
    </source>
</evidence>
<proteinExistence type="predicted"/>
<dbReference type="SUPFAM" id="SSF53474">
    <property type="entry name" value="alpha/beta-Hydrolases"/>
    <property type="match status" value="1"/>
</dbReference>
<organism evidence="3 4">
    <name type="scientific">Sistotremastrum suecicum HHB10207 ss-3</name>
    <dbReference type="NCBI Taxonomy" id="1314776"/>
    <lineage>
        <taxon>Eukaryota</taxon>
        <taxon>Fungi</taxon>
        <taxon>Dikarya</taxon>
        <taxon>Basidiomycota</taxon>
        <taxon>Agaricomycotina</taxon>
        <taxon>Agaricomycetes</taxon>
        <taxon>Sistotremastrales</taxon>
        <taxon>Sistotremastraceae</taxon>
        <taxon>Sistotremastrum</taxon>
    </lineage>
</organism>
<dbReference type="EMBL" id="KV428071">
    <property type="protein sequence ID" value="KZT38026.1"/>
    <property type="molecule type" value="Genomic_DNA"/>
</dbReference>
<dbReference type="Gene3D" id="3.40.50.1820">
    <property type="entry name" value="alpha/beta hydrolase"/>
    <property type="match status" value="1"/>
</dbReference>
<feature type="compositionally biased region" description="Basic and acidic residues" evidence="1">
    <location>
        <begin position="37"/>
        <end position="47"/>
    </location>
</feature>
<dbReference type="OrthoDB" id="1393670at2759"/>
<dbReference type="Proteomes" id="UP000076798">
    <property type="component" value="Unassembled WGS sequence"/>
</dbReference>
<gene>
    <name evidence="3" type="ORF">SISSUDRAFT_787519</name>
</gene>
<dbReference type="PANTHER" id="PTHR17630:SF44">
    <property type="entry name" value="PROTEIN AIM2"/>
    <property type="match status" value="1"/>
</dbReference>
<dbReference type="GO" id="GO:0016787">
    <property type="term" value="F:hydrolase activity"/>
    <property type="evidence" value="ECO:0007669"/>
    <property type="project" value="InterPro"/>
</dbReference>
<name>A0A166D0R1_9AGAM</name>